<keyword evidence="7" id="KW-1185">Reference proteome</keyword>
<evidence type="ECO:0000256" key="4">
    <source>
        <dbReference type="SAM" id="MobiDB-lite"/>
    </source>
</evidence>
<keyword evidence="2" id="KW-0813">Transport</keyword>
<evidence type="ECO:0000256" key="3">
    <source>
        <dbReference type="ARBA" id="ARBA00022729"/>
    </source>
</evidence>
<dbReference type="GO" id="GO:1901982">
    <property type="term" value="F:maltose binding"/>
    <property type="evidence" value="ECO:0007669"/>
    <property type="project" value="TreeGrafter"/>
</dbReference>
<dbReference type="PANTHER" id="PTHR30061">
    <property type="entry name" value="MALTOSE-BINDING PERIPLASMIC PROTEIN"/>
    <property type="match status" value="1"/>
</dbReference>
<reference evidence="6 7" key="1">
    <citation type="submission" date="2016-08" db="EMBL/GenBank/DDBJ databases">
        <title>Analysis of Carbohydrate Active Enzymes in Thermogemmatispora T81 Reveals Carbohydrate Degradation Ability.</title>
        <authorList>
            <person name="Tomazini A."/>
            <person name="Lal S."/>
            <person name="Stott M."/>
            <person name="Henrissat B."/>
            <person name="Polikarpov I."/>
            <person name="Sparling R."/>
            <person name="Levin D.B."/>
        </authorList>
    </citation>
    <scope>NUCLEOTIDE SEQUENCE [LARGE SCALE GENOMIC DNA]</scope>
    <source>
        <strain evidence="6 7">T81</strain>
    </source>
</reference>
<feature type="signal peptide" evidence="5">
    <location>
        <begin position="1"/>
        <end position="20"/>
    </location>
</feature>
<sequence length="448" mass="47669">MALTLVALLTACGGSSSSSGGTTSGASPSATGPKNALVRCPSNTNTTAASPETGQIHLVVAGWASTPAEDALVKQGLQNFEKLHPNVTVTWTPIPGDYATKMRANVASGNVPDVFYLQPPMAQEYIPAGKLLNLSPYMARDHVSPSTYYPSLMQDFDCADGTVFGIPKDWNSLGLFYNKTLFQQAGLGDPSNWTWDDLKNAAQKLTKRGSSPANSVYGIALPADASRWGAFLFANGGQMVSADGKQALFNSQAGIQAAEFYTSFELNHTGVMPGDVGASWDGDAFGKQQVAMTLEGGWMIPFLAQNYPKVQYGIAPLPIGPSGKRGNLLYTNAWAAYSGTKYPGMAWELIKYMTGADYQTQVLHDGFALPTLTSLANDSYFQQNPGVKVLQDGAAYGQPDFYGVADTEIHNDVSNALQSIMLGKQSATDALNAAAQKVNTWIQQNVAP</sequence>
<dbReference type="PANTHER" id="PTHR30061:SF50">
    <property type="entry name" value="MALTOSE_MALTODEXTRIN-BINDING PERIPLASMIC PROTEIN"/>
    <property type="match status" value="1"/>
</dbReference>
<proteinExistence type="inferred from homology"/>
<feature type="region of interest" description="Disordered" evidence="4">
    <location>
        <begin position="13"/>
        <end position="36"/>
    </location>
</feature>
<dbReference type="CDD" id="cd13585">
    <property type="entry name" value="PBP2_TMBP_like"/>
    <property type="match status" value="1"/>
</dbReference>
<dbReference type="AlphaFoldDB" id="A0A328VLP4"/>
<feature type="chain" id="PRO_5016270997" description="ABC transporter substrate-binding protein" evidence="5">
    <location>
        <begin position="21"/>
        <end position="448"/>
    </location>
</feature>
<evidence type="ECO:0000256" key="1">
    <source>
        <dbReference type="ARBA" id="ARBA00008520"/>
    </source>
</evidence>
<evidence type="ECO:0008006" key="8">
    <source>
        <dbReference type="Google" id="ProtNLM"/>
    </source>
</evidence>
<comment type="caution">
    <text evidence="6">The sequence shown here is derived from an EMBL/GenBank/DDBJ whole genome shotgun (WGS) entry which is preliminary data.</text>
</comment>
<keyword evidence="3 5" id="KW-0732">Signal</keyword>
<name>A0A328VLP4_9CHLR</name>
<evidence type="ECO:0000313" key="6">
    <source>
        <dbReference type="EMBL" id="RAQ96543.1"/>
    </source>
</evidence>
<dbReference type="Pfam" id="PF01547">
    <property type="entry name" value="SBP_bac_1"/>
    <property type="match status" value="1"/>
</dbReference>
<dbReference type="GO" id="GO:0055052">
    <property type="term" value="C:ATP-binding cassette (ABC) transporter complex, substrate-binding subunit-containing"/>
    <property type="evidence" value="ECO:0007669"/>
    <property type="project" value="TreeGrafter"/>
</dbReference>
<dbReference type="InterPro" id="IPR006059">
    <property type="entry name" value="SBP"/>
</dbReference>
<dbReference type="OrthoDB" id="362670at2"/>
<comment type="similarity">
    <text evidence="1">Belongs to the bacterial solute-binding protein 1 family.</text>
</comment>
<feature type="compositionally biased region" description="Low complexity" evidence="4">
    <location>
        <begin position="13"/>
        <end position="33"/>
    </location>
</feature>
<dbReference type="EMBL" id="MCIF01000002">
    <property type="protein sequence ID" value="RAQ96543.1"/>
    <property type="molecule type" value="Genomic_DNA"/>
</dbReference>
<protein>
    <recommendedName>
        <fullName evidence="8">ABC transporter substrate-binding protein</fullName>
    </recommendedName>
</protein>
<organism evidence="6 7">
    <name type="scientific">Thermogemmatispora tikiterensis</name>
    <dbReference type="NCBI Taxonomy" id="1825093"/>
    <lineage>
        <taxon>Bacteria</taxon>
        <taxon>Bacillati</taxon>
        <taxon>Chloroflexota</taxon>
        <taxon>Ktedonobacteria</taxon>
        <taxon>Thermogemmatisporales</taxon>
        <taxon>Thermogemmatisporaceae</taxon>
        <taxon>Thermogemmatispora</taxon>
    </lineage>
</organism>
<accession>A0A328VLP4</accession>
<dbReference type="SUPFAM" id="SSF53850">
    <property type="entry name" value="Periplasmic binding protein-like II"/>
    <property type="match status" value="1"/>
</dbReference>
<dbReference type="GO" id="GO:0042956">
    <property type="term" value="P:maltodextrin transmembrane transport"/>
    <property type="evidence" value="ECO:0007669"/>
    <property type="project" value="TreeGrafter"/>
</dbReference>
<evidence type="ECO:0000313" key="7">
    <source>
        <dbReference type="Proteomes" id="UP000248706"/>
    </source>
</evidence>
<dbReference type="Gene3D" id="3.40.190.10">
    <property type="entry name" value="Periplasmic binding protein-like II"/>
    <property type="match status" value="1"/>
</dbReference>
<dbReference type="GO" id="GO:0015768">
    <property type="term" value="P:maltose transport"/>
    <property type="evidence" value="ECO:0007669"/>
    <property type="project" value="TreeGrafter"/>
</dbReference>
<gene>
    <name evidence="6" type="ORF">A4R35_13435</name>
</gene>
<dbReference type="Proteomes" id="UP000248706">
    <property type="component" value="Unassembled WGS sequence"/>
</dbReference>
<evidence type="ECO:0000256" key="2">
    <source>
        <dbReference type="ARBA" id="ARBA00022448"/>
    </source>
</evidence>
<evidence type="ECO:0000256" key="5">
    <source>
        <dbReference type="SAM" id="SignalP"/>
    </source>
</evidence>